<evidence type="ECO:0000259" key="2">
    <source>
        <dbReference type="Pfam" id="PF05065"/>
    </source>
</evidence>
<evidence type="ECO:0000256" key="1">
    <source>
        <dbReference type="ARBA" id="ARBA00004328"/>
    </source>
</evidence>
<dbReference type="Pfam" id="PF05065">
    <property type="entry name" value="Phage_capsid"/>
    <property type="match status" value="1"/>
</dbReference>
<organism evidence="3 4">
    <name type="scientific">Mesorhizobium huakuii</name>
    <dbReference type="NCBI Taxonomy" id="28104"/>
    <lineage>
        <taxon>Bacteria</taxon>
        <taxon>Pseudomonadati</taxon>
        <taxon>Pseudomonadota</taxon>
        <taxon>Alphaproteobacteria</taxon>
        <taxon>Hyphomicrobiales</taxon>
        <taxon>Phyllobacteriaceae</taxon>
        <taxon>Mesorhizobium</taxon>
    </lineage>
</organism>
<evidence type="ECO:0000313" key="4">
    <source>
        <dbReference type="Proteomes" id="UP000515465"/>
    </source>
</evidence>
<dbReference type="EMBL" id="CP050296">
    <property type="protein sequence ID" value="QND59849.1"/>
    <property type="molecule type" value="Genomic_DNA"/>
</dbReference>
<comment type="subcellular location">
    <subcellularLocation>
        <location evidence="1">Virion</location>
    </subcellularLocation>
</comment>
<feature type="domain" description="Phage capsid-like C-terminal" evidence="2">
    <location>
        <begin position="40"/>
        <end position="112"/>
    </location>
</feature>
<name>A0A7G6SZB7_9HYPH</name>
<protein>
    <submittedName>
        <fullName evidence="3">Phage major capsid protein</fullName>
    </submittedName>
</protein>
<dbReference type="InterPro" id="IPR024455">
    <property type="entry name" value="Phage_capsid"/>
</dbReference>
<dbReference type="NCBIfam" id="TIGR01554">
    <property type="entry name" value="major_cap_HK97"/>
    <property type="match status" value="1"/>
</dbReference>
<evidence type="ECO:0000313" key="3">
    <source>
        <dbReference type="EMBL" id="QND59849.1"/>
    </source>
</evidence>
<gene>
    <name evidence="3" type="ORF">HB778_27300</name>
</gene>
<sequence>MLASGLRRRCFSKKKAAAWCGDRGIAIEKAAQGELVGGSGGFTVPEEIESEIIEYRNSLAVFRQEARIRQMGSSSLSVPKRTGALAGYYIGENVPLTESDNAWGNIEHVAKKACGADPSLKRNVGGFRRGSRRVLRGGTQRLLR</sequence>
<reference evidence="4" key="1">
    <citation type="journal article" date="2020" name="Mol. Plant Microbe">
        <title>Rhizobial microsymbionts of the narrowly endemic Oxytropis species growing in Kamchatka are characterized by significant genetic diversity and possess a set of genes that are associated with T3SS and T6SS secretion systems and can affect the development of symbiosis.</title>
        <authorList>
            <person name="Safronova V."/>
            <person name="Guro P."/>
            <person name="Sazanova A."/>
            <person name="Kuznetsova I."/>
            <person name="Belimov A."/>
            <person name="Yakubov V."/>
            <person name="Chirak E."/>
            <person name="Afonin A."/>
            <person name="Gogolev Y."/>
            <person name="Andronov E."/>
            <person name="Tikhonovich I."/>
        </authorList>
    </citation>
    <scope>NUCLEOTIDE SEQUENCE [LARGE SCALE GENOMIC DNA]</scope>
    <source>
        <strain evidence="4">583</strain>
    </source>
</reference>
<dbReference type="InterPro" id="IPR054612">
    <property type="entry name" value="Phage_capsid-like_C"/>
</dbReference>
<proteinExistence type="predicted"/>
<dbReference type="Proteomes" id="UP000515465">
    <property type="component" value="Chromosome"/>
</dbReference>
<accession>A0A7G6SZB7</accession>
<dbReference type="AlphaFoldDB" id="A0A7G6SZB7"/>
<dbReference type="SUPFAM" id="SSF56563">
    <property type="entry name" value="Major capsid protein gp5"/>
    <property type="match status" value="1"/>
</dbReference>
<dbReference type="RefSeq" id="WP_183458441.1">
    <property type="nucleotide sequence ID" value="NZ_CP050296.1"/>
</dbReference>